<dbReference type="KEGG" id="slim:SCL_2100"/>
<dbReference type="FunCoup" id="A0A1B4XHX6">
    <property type="interactions" value="162"/>
</dbReference>
<dbReference type="Pfam" id="PF01297">
    <property type="entry name" value="ZnuA"/>
    <property type="match status" value="1"/>
</dbReference>
<dbReference type="AlphaFoldDB" id="A0A1B4XHX6"/>
<evidence type="ECO:0000313" key="3">
    <source>
        <dbReference type="Proteomes" id="UP000243180"/>
    </source>
</evidence>
<dbReference type="GO" id="GO:0030001">
    <property type="term" value="P:metal ion transport"/>
    <property type="evidence" value="ECO:0007669"/>
    <property type="project" value="InterPro"/>
</dbReference>
<keyword evidence="3" id="KW-1185">Reference proteome</keyword>
<accession>A0A1B4XHX6</accession>
<dbReference type="InterPro" id="IPR006127">
    <property type="entry name" value="ZnuA-like"/>
</dbReference>
<sequence>MKNILRLSLSAVALVFSPFAAAALNVFACEPEWGALTQELGGDRVTVYVATSAQQDPHQIQAKPSLLAQARRAGLVVCTGAELEIGWLPIVLRQSGNNAIQPGKPGYFEAANHVQKLEVPTRLDRAEGDVHAAGNPHIQTDPRNIGRVATALAQRLAEIDPSGTAHYQQRQRDFAKRWDAALERWTKQAAPLRGVPVVVQHKGFPYLENWLGLREVAALEPKPGVEPTSAHLTAVLEQLQREPAKMILRATYSDDRSSEWLAGRAGIPAVALPYTVGGNDKARDLFSLFDDTVQQLLDALRCAGTHKCREKQDAGSDK</sequence>
<evidence type="ECO:0000313" key="2">
    <source>
        <dbReference type="EMBL" id="BAV34389.1"/>
    </source>
</evidence>
<protein>
    <submittedName>
        <fullName evidence="2">Zinc ABC transporter substrate-binding protein</fullName>
    </submittedName>
</protein>
<dbReference type="Proteomes" id="UP000243180">
    <property type="component" value="Chromosome"/>
</dbReference>
<feature type="signal peptide" evidence="1">
    <location>
        <begin position="1"/>
        <end position="22"/>
    </location>
</feature>
<reference evidence="2 3" key="1">
    <citation type="submission" date="2015-05" db="EMBL/GenBank/DDBJ databases">
        <title>Complete genome sequence of a sulfur-oxidizing gammaproteobacterium strain HA5.</title>
        <authorList>
            <person name="Miura A."/>
            <person name="Kojima H."/>
            <person name="Fukui M."/>
        </authorList>
    </citation>
    <scope>NUCLEOTIDE SEQUENCE [LARGE SCALE GENOMIC DNA]</scope>
    <source>
        <strain evidence="2 3">HA5</strain>
    </source>
</reference>
<dbReference type="EMBL" id="AP014879">
    <property type="protein sequence ID" value="BAV34389.1"/>
    <property type="molecule type" value="Genomic_DNA"/>
</dbReference>
<keyword evidence="1" id="KW-0732">Signal</keyword>
<organism evidence="2 3">
    <name type="scientific">Sulfuricaulis limicola</name>
    <dbReference type="NCBI Taxonomy" id="1620215"/>
    <lineage>
        <taxon>Bacteria</taxon>
        <taxon>Pseudomonadati</taxon>
        <taxon>Pseudomonadota</taxon>
        <taxon>Gammaproteobacteria</taxon>
        <taxon>Acidiferrobacterales</taxon>
        <taxon>Acidiferrobacteraceae</taxon>
        <taxon>Sulfuricaulis</taxon>
    </lineage>
</organism>
<dbReference type="PANTHER" id="PTHR42953:SF2">
    <property type="entry name" value="ADHESION PROTEIN"/>
    <property type="match status" value="1"/>
</dbReference>
<dbReference type="SUPFAM" id="SSF53807">
    <property type="entry name" value="Helical backbone' metal receptor"/>
    <property type="match status" value="1"/>
</dbReference>
<name>A0A1B4XHX6_9GAMM</name>
<dbReference type="CDD" id="cd01145">
    <property type="entry name" value="TroA_c"/>
    <property type="match status" value="1"/>
</dbReference>
<dbReference type="PANTHER" id="PTHR42953">
    <property type="entry name" value="HIGH-AFFINITY ZINC UPTAKE SYSTEM PROTEIN ZNUA-RELATED"/>
    <property type="match status" value="1"/>
</dbReference>
<evidence type="ECO:0000256" key="1">
    <source>
        <dbReference type="SAM" id="SignalP"/>
    </source>
</evidence>
<dbReference type="GO" id="GO:0046872">
    <property type="term" value="F:metal ion binding"/>
    <property type="evidence" value="ECO:0007669"/>
    <property type="project" value="InterPro"/>
</dbReference>
<dbReference type="RefSeq" id="WP_096361135.1">
    <property type="nucleotide sequence ID" value="NZ_AP014879.1"/>
</dbReference>
<feature type="chain" id="PRO_5008572435" evidence="1">
    <location>
        <begin position="23"/>
        <end position="318"/>
    </location>
</feature>
<dbReference type="InParanoid" id="A0A1B4XHX6"/>
<dbReference type="Gene3D" id="3.40.50.1980">
    <property type="entry name" value="Nitrogenase molybdenum iron protein domain"/>
    <property type="match status" value="2"/>
</dbReference>
<dbReference type="OrthoDB" id="9810636at2"/>
<dbReference type="InterPro" id="IPR050492">
    <property type="entry name" value="Bact_metal-bind_prot9"/>
</dbReference>
<gene>
    <name evidence="2" type="ORF">SCL_2100</name>
</gene>
<proteinExistence type="predicted"/>